<keyword evidence="2" id="KW-0732">Signal</keyword>
<dbReference type="InterPro" id="IPR007055">
    <property type="entry name" value="BON_dom"/>
</dbReference>
<evidence type="ECO:0000313" key="5">
    <source>
        <dbReference type="Proteomes" id="UP000642094"/>
    </source>
</evidence>
<reference evidence="4 5" key="1">
    <citation type="journal article" date="2020" name="ISME J.">
        <title>Comparative genomics reveals insights into cyanobacterial evolution and habitat adaptation.</title>
        <authorList>
            <person name="Chen M.Y."/>
            <person name="Teng W.K."/>
            <person name="Zhao L."/>
            <person name="Hu C.X."/>
            <person name="Zhou Y.K."/>
            <person name="Han B.P."/>
            <person name="Song L.R."/>
            <person name="Shu W.S."/>
        </authorList>
    </citation>
    <scope>NUCLEOTIDE SEQUENCE [LARGE SCALE GENOMIC DNA]</scope>
    <source>
        <strain evidence="4 5">FACHB-723</strain>
    </source>
</reference>
<name>A0ABR8A1R5_9CYAN</name>
<dbReference type="EMBL" id="JACJQB010000065">
    <property type="protein sequence ID" value="MBD2189963.1"/>
    <property type="molecule type" value="Genomic_DNA"/>
</dbReference>
<accession>A0ABR8A1R5</accession>
<dbReference type="RefSeq" id="WP_190404774.1">
    <property type="nucleotide sequence ID" value="NZ_JACJQB010000065.1"/>
</dbReference>
<evidence type="ECO:0000256" key="1">
    <source>
        <dbReference type="SAM" id="MobiDB-lite"/>
    </source>
</evidence>
<proteinExistence type="predicted"/>
<organism evidence="4 5">
    <name type="scientific">Pseudanabaena mucicola FACHB-723</name>
    <dbReference type="NCBI Taxonomy" id="2692860"/>
    <lineage>
        <taxon>Bacteria</taxon>
        <taxon>Bacillati</taxon>
        <taxon>Cyanobacteriota</taxon>
        <taxon>Cyanophyceae</taxon>
        <taxon>Pseudanabaenales</taxon>
        <taxon>Pseudanabaenaceae</taxon>
        <taxon>Pseudanabaena</taxon>
    </lineage>
</organism>
<evidence type="ECO:0000259" key="3">
    <source>
        <dbReference type="PROSITE" id="PS50914"/>
    </source>
</evidence>
<gene>
    <name evidence="4" type="ORF">H6F41_17700</name>
</gene>
<feature type="region of interest" description="Disordered" evidence="1">
    <location>
        <begin position="25"/>
        <end position="95"/>
    </location>
</feature>
<feature type="compositionally biased region" description="Polar residues" evidence="1">
    <location>
        <begin position="25"/>
        <end position="51"/>
    </location>
</feature>
<dbReference type="PROSITE" id="PS50914">
    <property type="entry name" value="BON"/>
    <property type="match status" value="1"/>
</dbReference>
<dbReference type="PROSITE" id="PS51257">
    <property type="entry name" value="PROKAR_LIPOPROTEIN"/>
    <property type="match status" value="1"/>
</dbReference>
<dbReference type="Proteomes" id="UP000642094">
    <property type="component" value="Unassembled WGS sequence"/>
</dbReference>
<comment type="caution">
    <text evidence="4">The sequence shown here is derived from an EMBL/GenBank/DDBJ whole genome shotgun (WGS) entry which is preliminary data.</text>
</comment>
<feature type="domain" description="BON" evidence="3">
    <location>
        <begin position="86"/>
        <end position="152"/>
    </location>
</feature>
<evidence type="ECO:0000256" key="2">
    <source>
        <dbReference type="SAM" id="SignalP"/>
    </source>
</evidence>
<evidence type="ECO:0000313" key="4">
    <source>
        <dbReference type="EMBL" id="MBD2189963.1"/>
    </source>
</evidence>
<protein>
    <submittedName>
        <fullName evidence="4">BON domain-containing protein</fullName>
    </submittedName>
</protein>
<keyword evidence="5" id="KW-1185">Reference proteome</keyword>
<feature type="compositionally biased region" description="Basic and acidic residues" evidence="1">
    <location>
        <begin position="58"/>
        <end position="95"/>
    </location>
</feature>
<feature type="chain" id="PRO_5045833043" evidence="2">
    <location>
        <begin position="22"/>
        <end position="152"/>
    </location>
</feature>
<sequence length="152" mass="16217">MNKKIASLLLTSSLMVTVVSCTDARTTSEAPAPNVNYSTSSPTASPQNTQAAVDDAQDETRKRQLESDIRAREQRNDATGDSTNRPDTDLASEVRSKLEANIPKGNLTIESKDANIVVSGTVPLLDDLTKIKSLAMEIKGVKTVTIKATVAS</sequence>
<feature type="signal peptide" evidence="2">
    <location>
        <begin position="1"/>
        <end position="21"/>
    </location>
</feature>
<dbReference type="Pfam" id="PF04972">
    <property type="entry name" value="BON"/>
    <property type="match status" value="1"/>
</dbReference>